<dbReference type="Proteomes" id="UP000073492">
    <property type="component" value="Unassembled WGS sequence"/>
</dbReference>
<protein>
    <submittedName>
        <fullName evidence="1">Uncharacterized protein</fullName>
    </submittedName>
</protein>
<dbReference type="AlphaFoldDB" id="A0A139I7F7"/>
<evidence type="ECO:0000313" key="2">
    <source>
        <dbReference type="Proteomes" id="UP000073492"/>
    </source>
</evidence>
<keyword evidence="2" id="KW-1185">Reference proteome</keyword>
<organism evidence="1 2">
    <name type="scientific">Pseudocercospora musae</name>
    <dbReference type="NCBI Taxonomy" id="113226"/>
    <lineage>
        <taxon>Eukaryota</taxon>
        <taxon>Fungi</taxon>
        <taxon>Dikarya</taxon>
        <taxon>Ascomycota</taxon>
        <taxon>Pezizomycotina</taxon>
        <taxon>Dothideomycetes</taxon>
        <taxon>Dothideomycetidae</taxon>
        <taxon>Mycosphaerellales</taxon>
        <taxon>Mycosphaerellaceae</taxon>
        <taxon>Pseudocercospora</taxon>
    </lineage>
</organism>
<name>A0A139I7F7_9PEZI</name>
<sequence>MPILSVRAAQDALSIPKLMLATHRLRLRHRRGRVQSRGQSMLEHDAWRKSGLDGEGRVAVAVAVARSGGLGRRGEERRLSNDAECFRELYYLV</sequence>
<gene>
    <name evidence="1" type="ORF">AC579_1846</name>
</gene>
<proteinExistence type="predicted"/>
<evidence type="ECO:0000313" key="1">
    <source>
        <dbReference type="EMBL" id="KXT10462.1"/>
    </source>
</evidence>
<comment type="caution">
    <text evidence="1">The sequence shown here is derived from an EMBL/GenBank/DDBJ whole genome shotgun (WGS) entry which is preliminary data.</text>
</comment>
<dbReference type="EMBL" id="LFZO01000260">
    <property type="protein sequence ID" value="KXT10463.1"/>
    <property type="molecule type" value="Genomic_DNA"/>
</dbReference>
<reference evidence="1 2" key="1">
    <citation type="submission" date="2015-07" db="EMBL/GenBank/DDBJ databases">
        <title>Comparative genomics of the Sigatoka disease complex on banana suggests a link between parallel evolutionary changes in Pseudocercospora fijiensis and Pseudocercospora eumusae and increased virulence on the banana host.</title>
        <authorList>
            <person name="Chang T.-C."/>
            <person name="Salvucci A."/>
            <person name="Crous P.W."/>
            <person name="Stergiopoulos I."/>
        </authorList>
    </citation>
    <scope>NUCLEOTIDE SEQUENCE [LARGE SCALE GENOMIC DNA]</scope>
    <source>
        <strain evidence="1 2">CBS 116634</strain>
    </source>
</reference>
<dbReference type="EMBL" id="LFZO01000260">
    <property type="protein sequence ID" value="KXT10462.1"/>
    <property type="molecule type" value="Genomic_DNA"/>
</dbReference>
<accession>A0A139I7F7</accession>